<evidence type="ECO:0000313" key="2">
    <source>
        <dbReference type="EMBL" id="MDT2516742.1"/>
    </source>
</evidence>
<evidence type="ECO:0000313" key="4">
    <source>
        <dbReference type="Proteomes" id="UP001264335"/>
    </source>
</evidence>
<evidence type="ECO:0000313" key="1">
    <source>
        <dbReference type="EMBL" id="MDT2405190.1"/>
    </source>
</evidence>
<gene>
    <name evidence="1" type="ORF">P7D43_22790</name>
    <name evidence="2" type="ORF">P7D79_21205</name>
</gene>
<protein>
    <submittedName>
        <fullName evidence="1">Uncharacterized protein</fullName>
    </submittedName>
</protein>
<name>A0AAJ2MJ00_ENTAV</name>
<organism evidence="1 3">
    <name type="scientific">Enterococcus avium</name>
    <name type="common">Streptococcus avium</name>
    <dbReference type="NCBI Taxonomy" id="33945"/>
    <lineage>
        <taxon>Bacteria</taxon>
        <taxon>Bacillati</taxon>
        <taxon>Bacillota</taxon>
        <taxon>Bacilli</taxon>
        <taxon>Lactobacillales</taxon>
        <taxon>Enterococcaceae</taxon>
        <taxon>Enterococcus</taxon>
    </lineage>
</organism>
<dbReference type="EMBL" id="JARPWY010000101">
    <property type="protein sequence ID" value="MDT2516742.1"/>
    <property type="molecule type" value="Genomic_DNA"/>
</dbReference>
<dbReference type="Proteomes" id="UP001260773">
    <property type="component" value="Unassembled WGS sequence"/>
</dbReference>
<proteinExistence type="predicted"/>
<reference evidence="1 4" key="1">
    <citation type="submission" date="2023-03" db="EMBL/GenBank/DDBJ databases">
        <authorList>
            <person name="Shen W."/>
            <person name="Cai J."/>
        </authorList>
    </citation>
    <scope>NUCLEOTIDE SEQUENCE</scope>
    <source>
        <strain evidence="1">P33-2</strain>
        <strain evidence="2 4">Y2</strain>
    </source>
</reference>
<dbReference type="AlphaFoldDB" id="A0AAJ2MJ00"/>
<dbReference type="Proteomes" id="UP001264335">
    <property type="component" value="Unassembled WGS sequence"/>
</dbReference>
<comment type="caution">
    <text evidence="1">The sequence shown here is derived from an EMBL/GenBank/DDBJ whole genome shotgun (WGS) entry which is preliminary data.</text>
</comment>
<dbReference type="EMBL" id="JARPWH010000208">
    <property type="protein sequence ID" value="MDT2405190.1"/>
    <property type="molecule type" value="Genomic_DNA"/>
</dbReference>
<accession>A0AAJ2MJ00</accession>
<dbReference type="RefSeq" id="WP_123864236.1">
    <property type="nucleotide sequence ID" value="NZ_CABGUH010000035.1"/>
</dbReference>
<evidence type="ECO:0000313" key="3">
    <source>
        <dbReference type="Proteomes" id="UP001260773"/>
    </source>
</evidence>
<sequence length="61" mass="6852">MKNTNDIVPIQLHDQARTARDQKKNSTAKIALRIRQKDGSEVLIYNGVNSYILSAILKELG</sequence>